<feature type="binding site" evidence="10">
    <location>
        <begin position="154"/>
        <end position="157"/>
    </location>
    <ligand>
        <name>substrate</name>
    </ligand>
</feature>
<dbReference type="GO" id="GO:0036222">
    <property type="term" value="F:XTP diphosphatase activity"/>
    <property type="evidence" value="ECO:0007669"/>
    <property type="project" value="UniProtKB-UniRule"/>
</dbReference>
<evidence type="ECO:0000256" key="8">
    <source>
        <dbReference type="ARBA" id="ARBA00051875"/>
    </source>
</evidence>
<comment type="catalytic activity">
    <reaction evidence="8 10">
        <text>dITP + H2O = dIMP + diphosphate + H(+)</text>
        <dbReference type="Rhea" id="RHEA:28342"/>
        <dbReference type="ChEBI" id="CHEBI:15377"/>
        <dbReference type="ChEBI" id="CHEBI:15378"/>
        <dbReference type="ChEBI" id="CHEBI:33019"/>
        <dbReference type="ChEBI" id="CHEBI:61194"/>
        <dbReference type="ChEBI" id="CHEBI:61382"/>
        <dbReference type="EC" id="3.6.1.66"/>
    </reaction>
</comment>
<evidence type="ECO:0000256" key="11">
    <source>
        <dbReference type="RuleBase" id="RU003781"/>
    </source>
</evidence>
<dbReference type="CDD" id="cd00515">
    <property type="entry name" value="HAM1"/>
    <property type="match status" value="1"/>
</dbReference>
<dbReference type="HAMAP" id="MF_01405">
    <property type="entry name" value="Non_canon_purine_NTPase"/>
    <property type="match status" value="1"/>
</dbReference>
<dbReference type="GO" id="GO:0005829">
    <property type="term" value="C:cytosol"/>
    <property type="evidence" value="ECO:0007669"/>
    <property type="project" value="TreeGrafter"/>
</dbReference>
<evidence type="ECO:0000313" key="12">
    <source>
        <dbReference type="EMBL" id="HIR88903.1"/>
    </source>
</evidence>
<comment type="function">
    <text evidence="10">Pyrophosphatase that catalyzes the hydrolysis of nucleoside triphosphates to their monophosphate derivatives, with a high preference for the non-canonical purine nucleotides XTP (xanthosine triphosphate), dITP (deoxyinosine triphosphate) and ITP. Seems to function as a house-cleaning enzyme that removes non-canonical purine nucleotides from the nucleotide pool, thus preventing their incorporation into DNA/RNA and avoiding chromosomal lesions.</text>
</comment>
<sequence>MTDKIIFATSNEGKMKEIRMILADLGKEILSLKEAGIQVDIDENGDTFEENAIIKVKAIRPYTDGIILADDSGLEVDYMNKNPGVHSARYMGENTSYEIKNQAIIDQLNGVEGTDRSARFVCVIAASLPDGTILTSRGTIEGQIAKHPAGTGGFGYDPIVYVPEFGCTTAQMTPEQKNEVSHRGKALRDMKEQLKEKILLR</sequence>
<evidence type="ECO:0000256" key="2">
    <source>
        <dbReference type="ARBA" id="ARBA00011738"/>
    </source>
</evidence>
<accession>A0A9D1JD81</accession>
<keyword evidence="4 10" id="KW-0547">Nucleotide-binding</keyword>
<dbReference type="FunFam" id="3.90.950.10:FF:000001">
    <property type="entry name" value="dITP/XTP pyrophosphatase"/>
    <property type="match status" value="1"/>
</dbReference>
<dbReference type="SUPFAM" id="SSF52972">
    <property type="entry name" value="ITPase-like"/>
    <property type="match status" value="1"/>
</dbReference>
<dbReference type="EMBL" id="DVHN01000103">
    <property type="protein sequence ID" value="HIR88903.1"/>
    <property type="molecule type" value="Genomic_DNA"/>
</dbReference>
<comment type="similarity">
    <text evidence="1 10 11">Belongs to the HAM1 NTPase family.</text>
</comment>
<dbReference type="Pfam" id="PF01725">
    <property type="entry name" value="Ham1p_like"/>
    <property type="match status" value="1"/>
</dbReference>
<feature type="binding site" evidence="10">
    <location>
        <begin position="9"/>
        <end position="14"/>
    </location>
    <ligand>
        <name>substrate</name>
    </ligand>
</feature>
<dbReference type="AlphaFoldDB" id="A0A9D1JD81"/>
<protein>
    <recommendedName>
        <fullName evidence="10">dITP/XTP pyrophosphatase</fullName>
        <ecNumber evidence="10">3.6.1.66</ecNumber>
    </recommendedName>
    <alternativeName>
        <fullName evidence="10">Non-canonical purine NTP pyrophosphatase</fullName>
    </alternativeName>
    <alternativeName>
        <fullName evidence="10">Non-standard purine NTP pyrophosphatase</fullName>
    </alternativeName>
    <alternativeName>
        <fullName evidence="10">Nucleoside-triphosphate diphosphatase</fullName>
    </alternativeName>
    <alternativeName>
        <fullName evidence="10">Nucleoside-triphosphate pyrophosphatase</fullName>
        <shortName evidence="10">NTPase</shortName>
    </alternativeName>
</protein>
<dbReference type="PANTHER" id="PTHR11067">
    <property type="entry name" value="INOSINE TRIPHOSPHATE PYROPHOSPHATASE/HAM1 PROTEIN"/>
    <property type="match status" value="1"/>
</dbReference>
<comment type="catalytic activity">
    <reaction evidence="10">
        <text>ITP + H2O = IMP + diphosphate + H(+)</text>
        <dbReference type="Rhea" id="RHEA:29399"/>
        <dbReference type="ChEBI" id="CHEBI:15377"/>
        <dbReference type="ChEBI" id="CHEBI:15378"/>
        <dbReference type="ChEBI" id="CHEBI:33019"/>
        <dbReference type="ChEBI" id="CHEBI:58053"/>
        <dbReference type="ChEBI" id="CHEBI:61402"/>
        <dbReference type="EC" id="3.6.1.66"/>
    </reaction>
</comment>
<keyword evidence="6 10" id="KW-0460">Magnesium</keyword>
<comment type="cofactor">
    <cofactor evidence="10">
        <name>Mg(2+)</name>
        <dbReference type="ChEBI" id="CHEBI:18420"/>
    </cofactor>
    <text evidence="10">Binds 1 Mg(2+) ion per subunit.</text>
</comment>
<dbReference type="PANTHER" id="PTHR11067:SF9">
    <property type="entry name" value="INOSINE TRIPHOSPHATE PYROPHOSPHATASE"/>
    <property type="match status" value="1"/>
</dbReference>
<dbReference type="GO" id="GO:0046872">
    <property type="term" value="F:metal ion binding"/>
    <property type="evidence" value="ECO:0007669"/>
    <property type="project" value="UniProtKB-KW"/>
</dbReference>
<evidence type="ECO:0000256" key="10">
    <source>
        <dbReference type="HAMAP-Rule" id="MF_01405"/>
    </source>
</evidence>
<dbReference type="GO" id="GO:0035870">
    <property type="term" value="F:dITP diphosphatase activity"/>
    <property type="evidence" value="ECO:0007669"/>
    <property type="project" value="UniProtKB-UniRule"/>
</dbReference>
<dbReference type="GO" id="GO:0009117">
    <property type="term" value="P:nucleotide metabolic process"/>
    <property type="evidence" value="ECO:0007669"/>
    <property type="project" value="UniProtKB-KW"/>
</dbReference>
<dbReference type="GO" id="GO:0017111">
    <property type="term" value="F:ribonucleoside triphosphate phosphatase activity"/>
    <property type="evidence" value="ECO:0007669"/>
    <property type="project" value="InterPro"/>
</dbReference>
<proteinExistence type="inferred from homology"/>
<dbReference type="NCBIfam" id="TIGR00042">
    <property type="entry name" value="RdgB/HAM1 family non-canonical purine NTP pyrophosphatase"/>
    <property type="match status" value="1"/>
</dbReference>
<dbReference type="GO" id="GO:0000166">
    <property type="term" value="F:nucleotide binding"/>
    <property type="evidence" value="ECO:0007669"/>
    <property type="project" value="UniProtKB-KW"/>
</dbReference>
<evidence type="ECO:0000256" key="3">
    <source>
        <dbReference type="ARBA" id="ARBA00022723"/>
    </source>
</evidence>
<reference evidence="12" key="2">
    <citation type="journal article" date="2021" name="PeerJ">
        <title>Extensive microbial diversity within the chicken gut microbiome revealed by metagenomics and culture.</title>
        <authorList>
            <person name="Gilroy R."/>
            <person name="Ravi A."/>
            <person name="Getino M."/>
            <person name="Pursley I."/>
            <person name="Horton D.L."/>
            <person name="Alikhan N.F."/>
            <person name="Baker D."/>
            <person name="Gharbi K."/>
            <person name="Hall N."/>
            <person name="Watson M."/>
            <person name="Adriaenssens E.M."/>
            <person name="Foster-Nyarko E."/>
            <person name="Jarju S."/>
            <person name="Secka A."/>
            <person name="Antonio M."/>
            <person name="Oren A."/>
            <person name="Chaudhuri R.R."/>
            <person name="La Ragione R."/>
            <person name="Hildebrand F."/>
            <person name="Pallen M.J."/>
        </authorList>
    </citation>
    <scope>NUCLEOTIDE SEQUENCE</scope>
    <source>
        <strain evidence="12">ChiW13-3771</strain>
    </source>
</reference>
<keyword evidence="5 10" id="KW-0378">Hydrolase</keyword>
<feature type="binding site" evidence="10">
    <location>
        <begin position="182"/>
        <end position="183"/>
    </location>
    <ligand>
        <name>substrate</name>
    </ligand>
</feature>
<evidence type="ECO:0000256" key="4">
    <source>
        <dbReference type="ARBA" id="ARBA00022741"/>
    </source>
</evidence>
<organism evidence="12 13">
    <name type="scientific">Candidatus Fimimorpha faecalis</name>
    <dbReference type="NCBI Taxonomy" id="2840824"/>
    <lineage>
        <taxon>Bacteria</taxon>
        <taxon>Bacillati</taxon>
        <taxon>Bacillota</taxon>
        <taxon>Clostridia</taxon>
        <taxon>Eubacteriales</taxon>
        <taxon>Candidatus Fimimorpha</taxon>
    </lineage>
</organism>
<feature type="binding site" evidence="10">
    <location>
        <position position="72"/>
    </location>
    <ligand>
        <name>substrate</name>
    </ligand>
</feature>
<dbReference type="InterPro" id="IPR002637">
    <property type="entry name" value="RdgB/HAM1"/>
</dbReference>
<keyword evidence="7 10" id="KW-0546">Nucleotide metabolism</keyword>
<comment type="subunit">
    <text evidence="2 10">Homodimer.</text>
</comment>
<dbReference type="GO" id="GO:0036220">
    <property type="term" value="F:ITP diphosphatase activity"/>
    <property type="evidence" value="ECO:0007669"/>
    <property type="project" value="UniProtKB-UniRule"/>
</dbReference>
<feature type="binding site" evidence="10">
    <location>
        <position position="42"/>
    </location>
    <ligand>
        <name>Mg(2+)</name>
        <dbReference type="ChEBI" id="CHEBI:18420"/>
    </ligand>
</feature>
<name>A0A9D1JD81_9FIRM</name>
<evidence type="ECO:0000256" key="9">
    <source>
        <dbReference type="ARBA" id="ARBA00052017"/>
    </source>
</evidence>
<feature type="binding site" evidence="10">
    <location>
        <position position="71"/>
    </location>
    <ligand>
        <name>Mg(2+)</name>
        <dbReference type="ChEBI" id="CHEBI:18420"/>
    </ligand>
</feature>
<dbReference type="Gene3D" id="3.90.950.10">
    <property type="match status" value="1"/>
</dbReference>
<dbReference type="EC" id="3.6.1.66" evidence="10"/>
<reference evidence="12" key="1">
    <citation type="submission" date="2020-10" db="EMBL/GenBank/DDBJ databases">
        <authorList>
            <person name="Gilroy R."/>
        </authorList>
    </citation>
    <scope>NUCLEOTIDE SEQUENCE</scope>
    <source>
        <strain evidence="12">ChiW13-3771</strain>
    </source>
</reference>
<evidence type="ECO:0000256" key="1">
    <source>
        <dbReference type="ARBA" id="ARBA00008023"/>
    </source>
</evidence>
<dbReference type="InterPro" id="IPR020922">
    <property type="entry name" value="dITP/XTP_pyrophosphatase"/>
</dbReference>
<evidence type="ECO:0000313" key="13">
    <source>
        <dbReference type="Proteomes" id="UP000824201"/>
    </source>
</evidence>
<dbReference type="GO" id="GO:0009146">
    <property type="term" value="P:purine nucleoside triphosphate catabolic process"/>
    <property type="evidence" value="ECO:0007669"/>
    <property type="project" value="UniProtKB-UniRule"/>
</dbReference>
<dbReference type="Proteomes" id="UP000824201">
    <property type="component" value="Unassembled WGS sequence"/>
</dbReference>
<comment type="caution">
    <text evidence="12">The sequence shown here is derived from an EMBL/GenBank/DDBJ whole genome shotgun (WGS) entry which is preliminary data.</text>
</comment>
<comment type="catalytic activity">
    <reaction evidence="9 10">
        <text>XTP + H2O = XMP + diphosphate + H(+)</text>
        <dbReference type="Rhea" id="RHEA:28610"/>
        <dbReference type="ChEBI" id="CHEBI:15377"/>
        <dbReference type="ChEBI" id="CHEBI:15378"/>
        <dbReference type="ChEBI" id="CHEBI:33019"/>
        <dbReference type="ChEBI" id="CHEBI:57464"/>
        <dbReference type="ChEBI" id="CHEBI:61314"/>
        <dbReference type="EC" id="3.6.1.66"/>
    </reaction>
</comment>
<evidence type="ECO:0000256" key="7">
    <source>
        <dbReference type="ARBA" id="ARBA00023080"/>
    </source>
</evidence>
<evidence type="ECO:0000256" key="5">
    <source>
        <dbReference type="ARBA" id="ARBA00022801"/>
    </source>
</evidence>
<feature type="binding site" evidence="10">
    <location>
        <position position="177"/>
    </location>
    <ligand>
        <name>substrate</name>
    </ligand>
</feature>
<gene>
    <name evidence="12" type="primary">rdgB</name>
    <name evidence="12" type="ORF">IAC96_08150</name>
</gene>
<dbReference type="InterPro" id="IPR029001">
    <property type="entry name" value="ITPase-like_fam"/>
</dbReference>
<evidence type="ECO:0000256" key="6">
    <source>
        <dbReference type="ARBA" id="ARBA00022842"/>
    </source>
</evidence>
<keyword evidence="3 10" id="KW-0479">Metal-binding</keyword>
<feature type="active site" description="Proton acceptor" evidence="10">
    <location>
        <position position="71"/>
    </location>
</feature>